<proteinExistence type="predicted"/>
<keyword evidence="2" id="KW-1185">Reference proteome</keyword>
<organism evidence="1 2">
    <name type="scientific">Limnohabitans planktonicus II-D5</name>
    <dbReference type="NCBI Taxonomy" id="1293045"/>
    <lineage>
        <taxon>Bacteria</taxon>
        <taxon>Pseudomonadati</taxon>
        <taxon>Pseudomonadota</taxon>
        <taxon>Betaproteobacteria</taxon>
        <taxon>Burkholderiales</taxon>
        <taxon>Comamonadaceae</taxon>
        <taxon>Limnohabitans</taxon>
    </lineage>
</organism>
<dbReference type="EMBL" id="LFYT02000002">
    <property type="protein sequence ID" value="PVE44293.1"/>
    <property type="molecule type" value="Genomic_DNA"/>
</dbReference>
<comment type="caution">
    <text evidence="1">The sequence shown here is derived from an EMBL/GenBank/DDBJ whole genome shotgun (WGS) entry which is preliminary data.</text>
</comment>
<dbReference type="InterPro" id="IPR027417">
    <property type="entry name" value="P-loop_NTPase"/>
</dbReference>
<accession>A0A2T7UHY9</accession>
<reference evidence="1" key="1">
    <citation type="submission" date="2017-04" db="EMBL/GenBank/DDBJ databases">
        <title>Unexpected and diverse lifestyles within the genus Limnohabitans.</title>
        <authorList>
            <person name="Kasalicky V."/>
            <person name="Mehrshad M."/>
            <person name="Andrei S.-A."/>
            <person name="Salcher M."/>
            <person name="Kratochvilova H."/>
            <person name="Simek K."/>
            <person name="Ghai R."/>
        </authorList>
    </citation>
    <scope>NUCLEOTIDE SEQUENCE [LARGE SCALE GENOMIC DNA]</scope>
    <source>
        <strain evidence="1">II-D5</strain>
    </source>
</reference>
<dbReference type="RefSeq" id="WP_053176052.1">
    <property type="nucleotide sequence ID" value="NZ_LFYT02000002.1"/>
</dbReference>
<evidence type="ECO:0000313" key="2">
    <source>
        <dbReference type="Proteomes" id="UP000037507"/>
    </source>
</evidence>
<protein>
    <recommendedName>
        <fullName evidence="3">UDP-N-acetylglucosamine kinase</fullName>
    </recommendedName>
</protein>
<evidence type="ECO:0008006" key="3">
    <source>
        <dbReference type="Google" id="ProtNLM"/>
    </source>
</evidence>
<dbReference type="Gene3D" id="3.40.50.300">
    <property type="entry name" value="P-loop containing nucleotide triphosphate hydrolases"/>
    <property type="match status" value="1"/>
</dbReference>
<gene>
    <name evidence="1" type="ORF">H663_002255</name>
</gene>
<evidence type="ECO:0000313" key="1">
    <source>
        <dbReference type="EMBL" id="PVE44293.1"/>
    </source>
</evidence>
<sequence>MLKPVFILLAGPNGAGKSTLYRTALASGLLPSDTEFVNADLHEAHALQHITDPELRSAQGWAWAEKVQLAKPPTPLFA</sequence>
<name>A0A2T7UHY9_9BURK</name>
<dbReference type="Proteomes" id="UP000037507">
    <property type="component" value="Unassembled WGS sequence"/>
</dbReference>
<dbReference type="SUPFAM" id="SSF53795">
    <property type="entry name" value="PEP carboxykinase-like"/>
    <property type="match status" value="1"/>
</dbReference>
<dbReference type="AlphaFoldDB" id="A0A2T7UHY9"/>